<evidence type="ECO:0000313" key="2">
    <source>
        <dbReference type="Proteomes" id="UP000032142"/>
    </source>
</evidence>
<dbReference type="AlphaFoldDB" id="A0A0B0MGW9"/>
<evidence type="ECO:0000313" key="1">
    <source>
        <dbReference type="EMBL" id="KHF98683.1"/>
    </source>
</evidence>
<organism evidence="1 2">
    <name type="scientific">Gossypium arboreum</name>
    <name type="common">Tree cotton</name>
    <name type="synonym">Gossypium nanking</name>
    <dbReference type="NCBI Taxonomy" id="29729"/>
    <lineage>
        <taxon>Eukaryota</taxon>
        <taxon>Viridiplantae</taxon>
        <taxon>Streptophyta</taxon>
        <taxon>Embryophyta</taxon>
        <taxon>Tracheophyta</taxon>
        <taxon>Spermatophyta</taxon>
        <taxon>Magnoliopsida</taxon>
        <taxon>eudicotyledons</taxon>
        <taxon>Gunneridae</taxon>
        <taxon>Pentapetalae</taxon>
        <taxon>rosids</taxon>
        <taxon>malvids</taxon>
        <taxon>Malvales</taxon>
        <taxon>Malvaceae</taxon>
        <taxon>Malvoideae</taxon>
        <taxon>Gossypium</taxon>
    </lineage>
</organism>
<proteinExistence type="predicted"/>
<dbReference type="Proteomes" id="UP000032142">
    <property type="component" value="Unassembled WGS sequence"/>
</dbReference>
<accession>A0A0B0MGW9</accession>
<comment type="caution">
    <text evidence="1">The sequence shown here is derived from an EMBL/GenBank/DDBJ whole genome shotgun (WGS) entry which is preliminary data.</text>
</comment>
<sequence>MIKSTKQNLTLIFSAMKGIYVFTSFQFVPNGQKPWWLSSISLLCLQLISRQVIPPHNSKKWVTKRKRLSCSFVLSRLLEPVSSM</sequence>
<protein>
    <submittedName>
        <fullName evidence="1">Uncharacterized protein</fullName>
    </submittedName>
</protein>
<dbReference type="EMBL" id="JRRC01048567">
    <property type="protein sequence ID" value="KHF98683.1"/>
    <property type="molecule type" value="Genomic_DNA"/>
</dbReference>
<gene>
    <name evidence="1" type="ORF">F383_13035</name>
</gene>
<name>A0A0B0MGW9_GOSAR</name>
<reference evidence="2" key="1">
    <citation type="submission" date="2014-09" db="EMBL/GenBank/DDBJ databases">
        <authorList>
            <person name="Mudge J."/>
            <person name="Ramaraj T."/>
            <person name="Lindquist I.E."/>
            <person name="Bharti A.K."/>
            <person name="Sundararajan A."/>
            <person name="Cameron C.T."/>
            <person name="Woodward J.E."/>
            <person name="May G.D."/>
            <person name="Brubaker C."/>
            <person name="Broadhvest J."/>
            <person name="Wilkins T.A."/>
        </authorList>
    </citation>
    <scope>NUCLEOTIDE SEQUENCE</scope>
    <source>
        <strain evidence="2">cv. AKA8401</strain>
    </source>
</reference>
<keyword evidence="2" id="KW-1185">Reference proteome</keyword>